<gene>
    <name evidence="3" type="ORF">MCOR_3963</name>
</gene>
<dbReference type="Gene3D" id="2.60.40.10">
    <property type="entry name" value="Immunoglobulins"/>
    <property type="match status" value="1"/>
</dbReference>
<dbReference type="AlphaFoldDB" id="A0A6J8A567"/>
<evidence type="ECO:0000256" key="1">
    <source>
        <dbReference type="RuleBase" id="RU004560"/>
    </source>
</evidence>
<dbReference type="SUPFAM" id="SSF52540">
    <property type="entry name" value="P-loop containing nucleoside triphosphate hydrolases"/>
    <property type="match status" value="1"/>
</dbReference>
<dbReference type="InterPro" id="IPR013783">
    <property type="entry name" value="Ig-like_fold"/>
</dbReference>
<dbReference type="Proteomes" id="UP000507470">
    <property type="component" value="Unassembled WGS sequence"/>
</dbReference>
<dbReference type="InterPro" id="IPR036116">
    <property type="entry name" value="FN3_sf"/>
</dbReference>
<dbReference type="InterPro" id="IPR030379">
    <property type="entry name" value="G_SEPTIN_dom"/>
</dbReference>
<dbReference type="CDD" id="cd00882">
    <property type="entry name" value="Ras_like_GTPase"/>
    <property type="match status" value="1"/>
</dbReference>
<proteinExistence type="inferred from homology"/>
<keyword evidence="4" id="KW-1185">Reference proteome</keyword>
<evidence type="ECO:0000313" key="4">
    <source>
        <dbReference type="Proteomes" id="UP000507470"/>
    </source>
</evidence>
<dbReference type="Pfam" id="PF00735">
    <property type="entry name" value="Septin"/>
    <property type="match status" value="1"/>
</dbReference>
<feature type="domain" description="Fibronectin type-III" evidence="2">
    <location>
        <begin position="116"/>
        <end position="217"/>
    </location>
</feature>
<dbReference type="PANTHER" id="PTHR32046">
    <property type="entry name" value="G DOMAIN-CONTAINING PROTEIN"/>
    <property type="match status" value="1"/>
</dbReference>
<keyword evidence="1" id="KW-0547">Nucleotide-binding</keyword>
<evidence type="ECO:0000313" key="3">
    <source>
        <dbReference type="EMBL" id="CAC5362073.1"/>
    </source>
</evidence>
<dbReference type="Gene3D" id="3.40.50.300">
    <property type="entry name" value="P-loop containing nucleotide triphosphate hydrolases"/>
    <property type="match status" value="1"/>
</dbReference>
<evidence type="ECO:0000259" key="2">
    <source>
        <dbReference type="PROSITE" id="PS50853"/>
    </source>
</evidence>
<dbReference type="OrthoDB" id="6103492at2759"/>
<organism evidence="3 4">
    <name type="scientific">Mytilus coruscus</name>
    <name type="common">Sea mussel</name>
    <dbReference type="NCBI Taxonomy" id="42192"/>
    <lineage>
        <taxon>Eukaryota</taxon>
        <taxon>Metazoa</taxon>
        <taxon>Spiralia</taxon>
        <taxon>Lophotrochozoa</taxon>
        <taxon>Mollusca</taxon>
        <taxon>Bivalvia</taxon>
        <taxon>Autobranchia</taxon>
        <taxon>Pteriomorphia</taxon>
        <taxon>Mytilida</taxon>
        <taxon>Mytiloidea</taxon>
        <taxon>Mytilidae</taxon>
        <taxon>Mytilinae</taxon>
        <taxon>Mytilus</taxon>
    </lineage>
</organism>
<dbReference type="SUPFAM" id="SSF49265">
    <property type="entry name" value="Fibronectin type III"/>
    <property type="match status" value="1"/>
</dbReference>
<name>A0A6J8A567_MYTCO</name>
<comment type="similarity">
    <text evidence="1">Belongs to the TRAFAC class TrmE-Era-EngA-EngB-Septin-like GTPase superfamily. Septin GTPase family.</text>
</comment>
<accession>A0A6J8A567</accession>
<protein>
    <recommendedName>
        <fullName evidence="2">Fibronectin type-III domain-containing protein</fullName>
    </recommendedName>
</protein>
<dbReference type="PANTHER" id="PTHR32046:SF14">
    <property type="match status" value="1"/>
</dbReference>
<reference evidence="3 4" key="1">
    <citation type="submission" date="2020-06" db="EMBL/GenBank/DDBJ databases">
        <authorList>
            <person name="Li R."/>
            <person name="Bekaert M."/>
        </authorList>
    </citation>
    <scope>NUCLEOTIDE SEQUENCE [LARGE SCALE GENOMIC DNA]</scope>
    <source>
        <strain evidence="4">wild</strain>
    </source>
</reference>
<dbReference type="CDD" id="cd00063">
    <property type="entry name" value="FN3"/>
    <property type="match status" value="1"/>
</dbReference>
<dbReference type="PROSITE" id="PS50853">
    <property type="entry name" value="FN3"/>
    <property type="match status" value="1"/>
</dbReference>
<sequence>MFCAICSDLQRYTTAVAYCLDCNVSEPLCNECAELHVVMKCNRNHNLCNDMNNFRVRQAPQVVVEHRRKGSMVRDNFKWLKNTKKWISRKLHSGAASSLNAMRFICHEVRMFMSLQPGKPYLCATDNKVMQPIFALQWCEYKLLDTNESYQVKFKENPTGKWTIYNSETPIIAPRVLIHGLKPNTSYTFKVRVTNCQTMEEGPFSDESEIIRTTKSAADFLLNKAELIQQKSPRLYLLSMKEIEAARDDIQFSRKYTFGSEGKDEVEKTILMVGATGSGKSTLINAMVNYILGVTWEDPFRFKIIHDEKNQDNPCTGQATSQTEWITTYTIYKDMSSRINFNVTLIDTPGFGDTKGLAQDFKIASQIEHLFSASNSASIETIDAICFVLKAPDARLTESQKYIFESVLALFGKDVGENIYSLITFTDGQIPPVLSALASFDGCSLSFNTYFTFNNSAFFVDNRFTGNAFAKRFWDMGMDSFEVFFRSLKERKRTNLSLTSTVLFTRSELNTTTSLLRNEIKICLDKISILEDDMREVHELTRLMKDNEHFHYTVIETKVRKVDISGQGIHTTTCLNCNVTCHENCSRPKDEEKEKCSVMDANGKCTKCPNKCIWQQHSNTRYILKQDLIPTQRTYNEMFSVFNQASNNKSSKARTLSDTCTEIVQIKCCLEIKKRKIDSNLKNLHEIALHPEIKWLSPYIDLLIETELREKNPGFNKRLEELHNAKEQTNIRNHFEDCICRCDFALKSVDELLKKM</sequence>
<dbReference type="EMBL" id="CACVKT020000731">
    <property type="protein sequence ID" value="CAC5362073.1"/>
    <property type="molecule type" value="Genomic_DNA"/>
</dbReference>
<dbReference type="InterPro" id="IPR003961">
    <property type="entry name" value="FN3_dom"/>
</dbReference>
<keyword evidence="1" id="KW-0342">GTP-binding</keyword>
<dbReference type="GO" id="GO:0005525">
    <property type="term" value="F:GTP binding"/>
    <property type="evidence" value="ECO:0007669"/>
    <property type="project" value="UniProtKB-KW"/>
</dbReference>
<dbReference type="InterPro" id="IPR027417">
    <property type="entry name" value="P-loop_NTPase"/>
</dbReference>